<dbReference type="InterPro" id="IPR058278">
    <property type="entry name" value="DUF7972"/>
</dbReference>
<dbReference type="AlphaFoldDB" id="A0ABD6AZ23"/>
<evidence type="ECO:0000313" key="3">
    <source>
        <dbReference type="EMBL" id="MFD1514760.1"/>
    </source>
</evidence>
<keyword evidence="2" id="KW-0472">Membrane</keyword>
<feature type="transmembrane region" description="Helical" evidence="2">
    <location>
        <begin position="299"/>
        <end position="322"/>
    </location>
</feature>
<evidence type="ECO:0000313" key="4">
    <source>
        <dbReference type="Proteomes" id="UP001597187"/>
    </source>
</evidence>
<proteinExistence type="predicted"/>
<feature type="region of interest" description="Disordered" evidence="1">
    <location>
        <begin position="1"/>
        <end position="23"/>
    </location>
</feature>
<reference evidence="3 4" key="1">
    <citation type="journal article" date="2019" name="Int. J. Syst. Evol. Microbiol.">
        <title>The Global Catalogue of Microorganisms (GCM) 10K type strain sequencing project: providing services to taxonomists for standard genome sequencing and annotation.</title>
        <authorList>
            <consortium name="The Broad Institute Genomics Platform"/>
            <consortium name="The Broad Institute Genome Sequencing Center for Infectious Disease"/>
            <person name="Wu L."/>
            <person name="Ma J."/>
        </authorList>
    </citation>
    <scope>NUCLEOTIDE SEQUENCE [LARGE SCALE GENOMIC DNA]</scope>
    <source>
        <strain evidence="3 4">CGMCC 1.12563</strain>
    </source>
</reference>
<accession>A0ABD6AZ23</accession>
<dbReference type="Pfam" id="PF25927">
    <property type="entry name" value="DUF7972"/>
    <property type="match status" value="1"/>
</dbReference>
<name>A0ABD6AZ23_9EURY</name>
<dbReference type="Proteomes" id="UP001597187">
    <property type="component" value="Unassembled WGS sequence"/>
</dbReference>
<keyword evidence="4" id="KW-1185">Reference proteome</keyword>
<gene>
    <name evidence="3" type="ORF">ACFSBT_15875</name>
</gene>
<dbReference type="RefSeq" id="WP_250874698.1">
    <property type="nucleotide sequence ID" value="NZ_JALXFV010000008.1"/>
</dbReference>
<keyword evidence="2" id="KW-1133">Transmembrane helix</keyword>
<feature type="transmembrane region" description="Helical" evidence="2">
    <location>
        <begin position="266"/>
        <end position="284"/>
    </location>
</feature>
<dbReference type="EMBL" id="JBHUDC010000008">
    <property type="protein sequence ID" value="MFD1514760.1"/>
    <property type="molecule type" value="Genomic_DNA"/>
</dbReference>
<organism evidence="3 4">
    <name type="scientific">Halomarina rubra</name>
    <dbReference type="NCBI Taxonomy" id="2071873"/>
    <lineage>
        <taxon>Archaea</taxon>
        <taxon>Methanobacteriati</taxon>
        <taxon>Methanobacteriota</taxon>
        <taxon>Stenosarchaea group</taxon>
        <taxon>Halobacteria</taxon>
        <taxon>Halobacteriales</taxon>
        <taxon>Natronomonadaceae</taxon>
        <taxon>Halomarina</taxon>
    </lineage>
</organism>
<protein>
    <submittedName>
        <fullName evidence="3">Uncharacterized protein</fullName>
    </submittedName>
</protein>
<feature type="transmembrane region" description="Helical" evidence="2">
    <location>
        <begin position="80"/>
        <end position="100"/>
    </location>
</feature>
<evidence type="ECO:0000256" key="1">
    <source>
        <dbReference type="SAM" id="MobiDB-lite"/>
    </source>
</evidence>
<sequence>MSDRAGSENAEAGDQPEDTMRQRTSRSTVVLRLLLEVDRRLLALGMFVVLVLSLTVVGVAHPTSATILRTGDAVETLFNALISATITGVTLVLTLNQLVLSQELGAIGDQRERMEGAMEFRRDVEDVLETPVSPADPSAFLRSLVEVTAARAEEVQEALETDNEDLREYVDQLVSSTTGNATQVSESLEGEQFGRYSVLSAALNFNYSWKLYAARRIQNQFADELNEDADEALDEYIETLMLFGPGREHFKTLYFQWELINLSRTIIAAAVPALIVAISTLVYYDPAVFDGVTLGVDHLVALVAVTASIAVSPFVVLLSYVLRIATVTKRTLSIGPFILRDTDRDEDISWD</sequence>
<comment type="caution">
    <text evidence="3">The sequence shown here is derived from an EMBL/GenBank/DDBJ whole genome shotgun (WGS) entry which is preliminary data.</text>
</comment>
<keyword evidence="2" id="KW-0812">Transmembrane</keyword>
<evidence type="ECO:0000256" key="2">
    <source>
        <dbReference type="SAM" id="Phobius"/>
    </source>
</evidence>
<feature type="transmembrane region" description="Helical" evidence="2">
    <location>
        <begin position="41"/>
        <end position="60"/>
    </location>
</feature>